<proteinExistence type="predicted"/>
<dbReference type="SUPFAM" id="SSF48371">
    <property type="entry name" value="ARM repeat"/>
    <property type="match status" value="1"/>
</dbReference>
<evidence type="ECO:0000313" key="3">
    <source>
        <dbReference type="Proteomes" id="UP000014541"/>
    </source>
</evidence>
<dbReference type="RefSeq" id="WP_016525413.1">
    <property type="nucleotide sequence ID" value="NZ_KE332518.1"/>
</dbReference>
<dbReference type="Gene3D" id="1.25.10.10">
    <property type="entry name" value="Leucine-rich Repeat Variant"/>
    <property type="match status" value="1"/>
</dbReference>
<feature type="signal peptide" evidence="1">
    <location>
        <begin position="1"/>
        <end position="22"/>
    </location>
</feature>
<accession>S3KEZ9</accession>
<sequence>MKLSKVALCAAALCLIALNAAAQENARSEVTVEEEYFGSNEDLIISEMSQVDDYETKLLMLQYIKTALDEGRSSPAIEAALQSMAGEGVFNVSRTGRRLTNNYPEVRRQACIMLGQIDGLSKEQLTQRKNTLMRLIKDEGEPMVLSAAIYALGNIGINENDEVIDQISMIHKRFSILNPTDSLAYSVLDAFKKLAPTVKNSNALAETIASIATNYNYIIPVRQKAKELLFSLRK</sequence>
<protein>
    <recommendedName>
        <fullName evidence="4">HEAT repeat domain-containing protein</fullName>
    </recommendedName>
</protein>
<dbReference type="EMBL" id="ATFF01000006">
    <property type="protein sequence ID" value="EPF30802.1"/>
    <property type="molecule type" value="Genomic_DNA"/>
</dbReference>
<gene>
    <name evidence="2" type="ORF">HMPREF9194_01125</name>
</gene>
<dbReference type="AlphaFoldDB" id="S3KEZ9"/>
<dbReference type="eggNOG" id="COG1413">
    <property type="taxonomic scope" value="Bacteria"/>
</dbReference>
<organism evidence="2 3">
    <name type="scientific">Treponema maltophilum ATCC 51939</name>
    <dbReference type="NCBI Taxonomy" id="1125699"/>
    <lineage>
        <taxon>Bacteria</taxon>
        <taxon>Pseudomonadati</taxon>
        <taxon>Spirochaetota</taxon>
        <taxon>Spirochaetia</taxon>
        <taxon>Spirochaetales</taxon>
        <taxon>Treponemataceae</taxon>
        <taxon>Treponema</taxon>
    </lineage>
</organism>
<comment type="caution">
    <text evidence="2">The sequence shown here is derived from an EMBL/GenBank/DDBJ whole genome shotgun (WGS) entry which is preliminary data.</text>
</comment>
<dbReference type="PATRIC" id="fig|1125699.3.peg.1145"/>
<dbReference type="InterPro" id="IPR011989">
    <property type="entry name" value="ARM-like"/>
</dbReference>
<dbReference type="OrthoDB" id="368950at2"/>
<dbReference type="Proteomes" id="UP000014541">
    <property type="component" value="Unassembled WGS sequence"/>
</dbReference>
<feature type="chain" id="PRO_5004511196" description="HEAT repeat domain-containing protein" evidence="1">
    <location>
        <begin position="23"/>
        <end position="234"/>
    </location>
</feature>
<evidence type="ECO:0008006" key="4">
    <source>
        <dbReference type="Google" id="ProtNLM"/>
    </source>
</evidence>
<keyword evidence="1" id="KW-0732">Signal</keyword>
<name>S3KEZ9_TREMA</name>
<reference evidence="2 3" key="1">
    <citation type="submission" date="2013-04" db="EMBL/GenBank/DDBJ databases">
        <title>The Genome Sequence of Treponema maltophilum ATCC 51939.</title>
        <authorList>
            <consortium name="The Broad Institute Genomics Platform"/>
            <person name="Earl A."/>
            <person name="Ward D."/>
            <person name="Feldgarden M."/>
            <person name="Gevers D."/>
            <person name="Leonetti C."/>
            <person name="Blanton J.M."/>
            <person name="Dewhirst F.E."/>
            <person name="Izard J."/>
            <person name="Walker B."/>
            <person name="Young S."/>
            <person name="Zeng Q."/>
            <person name="Gargeya S."/>
            <person name="Fitzgerald M."/>
            <person name="Haas B."/>
            <person name="Abouelleil A."/>
            <person name="Allen A.W."/>
            <person name="Alvarado L."/>
            <person name="Arachchi H.M."/>
            <person name="Berlin A.M."/>
            <person name="Chapman S.B."/>
            <person name="Gainer-Dewar J."/>
            <person name="Goldberg J."/>
            <person name="Griggs A."/>
            <person name="Gujja S."/>
            <person name="Hansen M."/>
            <person name="Howarth C."/>
            <person name="Imamovic A."/>
            <person name="Ireland A."/>
            <person name="Larimer J."/>
            <person name="McCowan C."/>
            <person name="Murphy C."/>
            <person name="Pearson M."/>
            <person name="Poon T.W."/>
            <person name="Priest M."/>
            <person name="Roberts A."/>
            <person name="Saif S."/>
            <person name="Shea T."/>
            <person name="Sisk P."/>
            <person name="Sykes S."/>
            <person name="Wortman J."/>
            <person name="Nusbaum C."/>
            <person name="Birren B."/>
        </authorList>
    </citation>
    <scope>NUCLEOTIDE SEQUENCE [LARGE SCALE GENOMIC DNA]</scope>
    <source>
        <strain evidence="2 3">ATCC 51939</strain>
    </source>
</reference>
<keyword evidence="3" id="KW-1185">Reference proteome</keyword>
<dbReference type="HOGENOM" id="CLU_081869_0_0_12"/>
<evidence type="ECO:0000313" key="2">
    <source>
        <dbReference type="EMBL" id="EPF30802.1"/>
    </source>
</evidence>
<dbReference type="STRING" id="1125699.HMPREF9194_01125"/>
<dbReference type="InterPro" id="IPR016024">
    <property type="entry name" value="ARM-type_fold"/>
</dbReference>
<evidence type="ECO:0000256" key="1">
    <source>
        <dbReference type="SAM" id="SignalP"/>
    </source>
</evidence>